<evidence type="ECO:0000313" key="2">
    <source>
        <dbReference type="Proteomes" id="UP000001064"/>
    </source>
</evidence>
<dbReference type="VEuPathDB" id="AmoebaDB:DICPUDRAFT_92234"/>
<reference evidence="2" key="1">
    <citation type="journal article" date="2011" name="Genome Biol.">
        <title>Comparative genomics of the social amoebae Dictyostelium discoideum and Dictyostelium purpureum.</title>
        <authorList>
            <consortium name="US DOE Joint Genome Institute (JGI-PGF)"/>
            <person name="Sucgang R."/>
            <person name="Kuo A."/>
            <person name="Tian X."/>
            <person name="Salerno W."/>
            <person name="Parikh A."/>
            <person name="Feasley C.L."/>
            <person name="Dalin E."/>
            <person name="Tu H."/>
            <person name="Huang E."/>
            <person name="Barry K."/>
            <person name="Lindquist E."/>
            <person name="Shapiro H."/>
            <person name="Bruce D."/>
            <person name="Schmutz J."/>
            <person name="Salamov A."/>
            <person name="Fey P."/>
            <person name="Gaudet P."/>
            <person name="Anjard C."/>
            <person name="Babu M.M."/>
            <person name="Basu S."/>
            <person name="Bushmanova Y."/>
            <person name="van der Wel H."/>
            <person name="Katoh-Kurasawa M."/>
            <person name="Dinh C."/>
            <person name="Coutinho P.M."/>
            <person name="Saito T."/>
            <person name="Elias M."/>
            <person name="Schaap P."/>
            <person name="Kay R.R."/>
            <person name="Henrissat B."/>
            <person name="Eichinger L."/>
            <person name="Rivero F."/>
            <person name="Putnam N.H."/>
            <person name="West C.M."/>
            <person name="Loomis W.F."/>
            <person name="Chisholm R.L."/>
            <person name="Shaulsky G."/>
            <person name="Strassmann J.E."/>
            <person name="Queller D.C."/>
            <person name="Kuspa A."/>
            <person name="Grigoriev I.V."/>
        </authorList>
    </citation>
    <scope>NUCLEOTIDE SEQUENCE [LARGE SCALE GENOMIC DNA]</scope>
    <source>
        <strain evidence="2">QSDP1</strain>
    </source>
</reference>
<proteinExistence type="predicted"/>
<keyword evidence="2" id="KW-1185">Reference proteome</keyword>
<organism evidence="1 2">
    <name type="scientific">Dictyostelium purpureum</name>
    <name type="common">Slime mold</name>
    <dbReference type="NCBI Taxonomy" id="5786"/>
    <lineage>
        <taxon>Eukaryota</taxon>
        <taxon>Amoebozoa</taxon>
        <taxon>Evosea</taxon>
        <taxon>Eumycetozoa</taxon>
        <taxon>Dictyostelia</taxon>
        <taxon>Dictyosteliales</taxon>
        <taxon>Dictyosteliaceae</taxon>
        <taxon>Dictyostelium</taxon>
    </lineage>
</organism>
<dbReference type="eggNOG" id="ENOG502RIQD">
    <property type="taxonomic scope" value="Eukaryota"/>
</dbReference>
<dbReference type="RefSeq" id="XP_003289115.1">
    <property type="nucleotide sequence ID" value="XM_003289067.1"/>
</dbReference>
<dbReference type="Proteomes" id="UP000001064">
    <property type="component" value="Unassembled WGS sequence"/>
</dbReference>
<dbReference type="KEGG" id="dpp:DICPUDRAFT_92234"/>
<evidence type="ECO:0000313" key="1">
    <source>
        <dbReference type="EMBL" id="EGC34381.1"/>
    </source>
</evidence>
<dbReference type="InParanoid" id="F0ZNW7"/>
<dbReference type="GeneID" id="10500025"/>
<gene>
    <name evidence="1" type="ORF">DICPUDRAFT_92234</name>
</gene>
<accession>F0ZNW7</accession>
<name>F0ZNW7_DICPU</name>
<dbReference type="FunCoup" id="F0ZNW7">
    <property type="interactions" value="937"/>
</dbReference>
<protein>
    <submittedName>
        <fullName evidence="1">Expressed protein</fullName>
    </submittedName>
</protein>
<dbReference type="AlphaFoldDB" id="F0ZNW7"/>
<dbReference type="EMBL" id="GL871100">
    <property type="protein sequence ID" value="EGC34381.1"/>
    <property type="molecule type" value="Genomic_DNA"/>
</dbReference>
<dbReference type="OrthoDB" id="10604354at2759"/>
<sequence length="141" mass="15989">MADIQQAPQVCLRVNGEIFNSVLQLGVTIHRVVCVGNVLSIKGDEVTISIPNGSELSTEFKFRKEPSCSLVANENTYQFSIKIDNQNLGDSIIEYAQDFGTNFVMYSYSTSFFNYWYILKDRYPQLKGSEETEETGEMDTQ</sequence>